<dbReference type="AlphaFoldDB" id="A0A8D8ZAQ3"/>
<proteinExistence type="predicted"/>
<protein>
    <submittedName>
        <fullName evidence="1">Uncharacterized protein</fullName>
    </submittedName>
</protein>
<sequence length="133" mass="14775">MTCLVRILVGTLGTQISSFFCPSLLFRMSACFLYHLWKGIDNFPLSSDFRSCVGIDEKSNPSTFPALEGIDNFLLNSDFRPCVGIHEKSKSPRSPHWNGIDTFLLSSDFRPCVGIDDQKNSSLHVPSTSLKGN</sequence>
<evidence type="ECO:0000313" key="1">
    <source>
        <dbReference type="EMBL" id="CAG6743529.1"/>
    </source>
</evidence>
<name>A0A8D8ZAQ3_9HEMI</name>
<reference evidence="1" key="1">
    <citation type="submission" date="2021-05" db="EMBL/GenBank/DDBJ databases">
        <authorList>
            <person name="Alioto T."/>
            <person name="Alioto T."/>
            <person name="Gomez Garrido J."/>
        </authorList>
    </citation>
    <scope>NUCLEOTIDE SEQUENCE</scope>
</reference>
<accession>A0A8D8ZAQ3</accession>
<organism evidence="1">
    <name type="scientific">Cacopsylla melanoneura</name>
    <dbReference type="NCBI Taxonomy" id="428564"/>
    <lineage>
        <taxon>Eukaryota</taxon>
        <taxon>Metazoa</taxon>
        <taxon>Ecdysozoa</taxon>
        <taxon>Arthropoda</taxon>
        <taxon>Hexapoda</taxon>
        <taxon>Insecta</taxon>
        <taxon>Pterygota</taxon>
        <taxon>Neoptera</taxon>
        <taxon>Paraneoptera</taxon>
        <taxon>Hemiptera</taxon>
        <taxon>Sternorrhyncha</taxon>
        <taxon>Psylloidea</taxon>
        <taxon>Psyllidae</taxon>
        <taxon>Psyllinae</taxon>
        <taxon>Cacopsylla</taxon>
    </lineage>
</organism>
<dbReference type="EMBL" id="HBUF01449209">
    <property type="protein sequence ID" value="CAG6743529.1"/>
    <property type="molecule type" value="Transcribed_RNA"/>
</dbReference>